<dbReference type="SUPFAM" id="SSF52058">
    <property type="entry name" value="L domain-like"/>
    <property type="match status" value="1"/>
</dbReference>
<dbReference type="EMBL" id="MT774398">
    <property type="protein sequence ID" value="QOR56949.1"/>
    <property type="molecule type" value="Genomic_DNA"/>
</dbReference>
<dbReference type="Gene3D" id="3.80.10.10">
    <property type="entry name" value="Ribonuclease Inhibitor"/>
    <property type="match status" value="1"/>
</dbReference>
<dbReference type="InterPro" id="IPR013320">
    <property type="entry name" value="ConA-like_dom_sf"/>
</dbReference>
<dbReference type="InterPro" id="IPR032675">
    <property type="entry name" value="LRR_dom_sf"/>
</dbReference>
<organism evidence="1 2">
    <name type="scientific">uncultured phage cr60_1</name>
    <dbReference type="NCBI Taxonomy" id="2772082"/>
    <lineage>
        <taxon>Viruses</taxon>
        <taxon>Duplodnaviria</taxon>
        <taxon>Heunggongvirae</taxon>
        <taxon>Uroviricota</taxon>
        <taxon>Caudoviricetes</taxon>
        <taxon>Crassvirales</taxon>
        <taxon>Suoliviridae</taxon>
        <taxon>Loutivirinae</taxon>
        <taxon>Buchavirus</taxon>
        <taxon>Buchavirus hominis</taxon>
    </lineage>
</organism>
<dbReference type="GeneID" id="65130873"/>
<reference evidence="1 2" key="1">
    <citation type="submission" date="2020-07" db="EMBL/GenBank/DDBJ databases">
        <title>Taxonomic proposal: Crassvirales, a new order of highly abundant and diverse bacterial viruses.</title>
        <authorList>
            <person name="Shkoporov A.N."/>
            <person name="Stockdale S.R."/>
            <person name="Guerin E."/>
            <person name="Ross R.P."/>
            <person name="Hill C."/>
        </authorList>
    </citation>
    <scope>NUCLEOTIDE SEQUENCE [LARGE SCALE GENOMIC DNA]</scope>
</reference>
<dbReference type="SUPFAM" id="SSF49899">
    <property type="entry name" value="Concanavalin A-like lectins/glucanases"/>
    <property type="match status" value="1"/>
</dbReference>
<dbReference type="Proteomes" id="UP000593985">
    <property type="component" value="Segment"/>
</dbReference>
<sequence length="2647" mass="293673">MNLKKYNESTGTWDIISSGNASGIMVTDPHFLEEGQTFKSVNQVLVDMDDKVEETKRNLSWVVLNGTIGGGGSGGGTTASIKLTDSSIVTTEGVHYLYSTSTKLTLHYLISSTKPNEKYNISVSLDGNTIISNQVGYSSVLGTLEIPNIAEFSSSASHSIVVTAENTEGISVSPYLLTVVESSISLESSVTSVTATIGLPYNITYKITNKVLGSETSLIVTNTTNGISKSYSVGKFTSVEPKLLDVNFFDLFNGATPTAGSSYTISAQATTSVDTLVIQSDTVTNKVVVEDGQTLVVLVDGITTQADIEAGTEPTEFALSGNISFSFTPYLAGVSIIYYAIRIQRGTITTDIGNFDADSSNFNSNSYVLRGKAQVFSWSIPQEESYLGDYVITLRCWSEKGSPITDTILRCNVIAADQSLIPTLNPNNTMYALWNIKQATFPQETSAKIWPSVVSNFIMPGLQEEQSVTTNLNVYDTNGILSGFLNENGLSKLRLAGEAYGVVDLQPFAASTADNTNWSRLGFTISTTFKTDLHPYNDRSVFFIGDYSSDNQFQEGIKVDLEDVVWKYTDGAIKESISCKIQLNTVNTLDFVVDQSNKEVKIFVNGVLNVAREIKDNFTWSSSSKIYLGCTYQNDRPTNFSDVEFYEMNLFRSPLNDKQIVINALNARVRSTLTSTGSVDFTEYNNLKLKNFFSITENSNASTLWDDSTGTYAKLNFNSLIGDVNRKPPLPVALINCSNSGFTKAVYEAIGPNTTLYNGCTFSYFDPDSTSGSAVSTTDMSILIQGTSSTGYRSKNLEVAFNKILTDDEGKSIGPELFQPKATWMPENQFTLKADVVDSAHANNASIGKWINDNADVLFDKTPPMQELEARRPVDSVTPSEVHNEVTIKHTLEGFPIILLILFDGTSTQEMLGIYSFNLGRAAYYNMGMKFLKNFTTKIKNVTGEYVDQPLPAFITKYEAYKVDENFGSINQLLIYSYEFGDNANIIETPEGIQHTALFMLDDLTVLQHVGEFKFNGATLDATSVTDNNIWLRLLLLFTTLAGMTGEEIDKYRWNTINKGYEKTGGTYPALQSWSALADDLTLRLSIRNAYSYFMICVVFGLVDSLGKNMVLRSWNVGGSLTDSNMNKWWPCFYDMDTGNGISNTGEENVAKTAYIDGFSNADASSGVNSLVIKQNDPNNGYDEYSSRLWDVLRDSRFISTGVYSGSDYNGLWDLWRTNSSLLTSSSMYVENYFSAQTKNCGELLYNYDYRVKYLTKYQKDEDSPASYANVEFLHGTRNDFVRDWLKKRLTFMDGVFLFANNNVIYPYNEKGSFKCGGALTNNSKLTVKINSPAILTVNIGNAAGSETRYYIEENVDTDIYLSSLSSFNTQITVNNMSEISNMMGLDEIRFQGFMTSMSLPSMSEIDIQNTSTLSSNPIDFATIFVKKLDGKSVSDIRHINLSNTSFWSGNSGVNSFPVDVLNYNKLKTIDISNGCVTSLALPNAALSTLTLTNSAIERVTLADQPFISKIDFTGCNKLQSVEVSNCNLITELDLRNLSDLTSINIIGCAKLERIYAPNCNKLATFNVSNANALKSVTLSNCNNANLSISLVGASNLEELNLDNTNTTDVIEFAPGFNKLKVLNIASSNINAFQFGNDPVATTSTGERILDLSPFTFTNLYMYYNSSKYVKFKNSKTNPLEVNSSTFNNCSSLTRVFGHIKLISGSVFSTCPNFFIHDVLEDVTIKPTRGQWYGPDTDTAEGLELWDNNQGLETNISIGTTNLSNCFVGTKVNLYDVYYILNMCDNVENIVSIFHSCSNVITDFSNPLSRDTFKYCGNITNATNAFYATRLTGPMYSPTHTGDTITEYNGLLSPLKKLVYCNSMFKTTAGNFYIDDLFFAEIGNNQYLQLAHLYSMFNYGDSNVIFVDNCDETLTSTEVAEGRRAYARASKLLRNLPNIDTIANMFNGCWFNFDTESTDDSVTYSPLFAYNNKLKVVSWSFRNIKAKGSLINLFGGNSVFDSSNLFSRQITKLLGCFYITSNDGDKVYFPIHNSMFRLIKLTLQYIGNAEDINQIPDLAATCFHGAGINRVFVRESDEIYPYDVFKGVVNLIACPCFFANITIPNSSGVVYELPGNIFLDCSNLVQITGCFRNQSVKYKLTGKGFTNCKLTNVAYAFYEDSNSYTKEGGVPYGLFYMERDVVRSSTGWSYADALRLGITENFGITEEGEHDPDAVLPQTIDYSESIKAVRSSITDMRYALANFSSPNAEGYIRKQVELNTVEDAGDLIITNENYNVSEFIVNTAYDPRDQIPNPVYDPNNPGSTPEYIDNPNKNIHRVIKNPNYSPYKKIWNIDYYDGVYGLGDLILNSTLYQNIQSGVITDIDPNIPSEFFNEDDMRYPLSPAGLHRLDSMNYIVPSDLFKYCVNNTNINISDVLTGSGRKIDNGVQRYNYGIYGRIPNRIFKTLTNISSLTNVFAYCYCINPYTWNDDSNNGQMFPSDMLSNNTALKSVSGLFRGIYIPAKVVIPSTLLSKNLALTDISYLFYDATFQGSADDVQQLSDTTFLYNYILQNISYALASTSSTGGWMGQGPKKIGSNLFTQSKHKNLTNVTGLFYGDTSTTGSVPEFWTWLNNLTNTNKQNVFAYMSKSLITNSSSIPEQWATNMRD</sequence>
<keyword evidence="2" id="KW-1185">Reference proteome</keyword>
<proteinExistence type="predicted"/>
<accession>A0A7M1RTC9</accession>
<name>A0A7M1RTC9_9CAUD</name>
<dbReference type="Gene3D" id="2.60.120.200">
    <property type="match status" value="1"/>
</dbReference>
<evidence type="ECO:0000313" key="2">
    <source>
        <dbReference type="Proteomes" id="UP000593985"/>
    </source>
</evidence>
<protein>
    <submittedName>
        <fullName evidence="1">Internalin-like protein</fullName>
    </submittedName>
</protein>
<dbReference type="KEGG" id="vg:65130873"/>
<evidence type="ECO:0000313" key="1">
    <source>
        <dbReference type="EMBL" id="QOR56949.1"/>
    </source>
</evidence>
<dbReference type="RefSeq" id="YP_010112401.1">
    <property type="nucleotide sequence ID" value="NC_055891.1"/>
</dbReference>